<dbReference type="Gene3D" id="3.40.50.1820">
    <property type="entry name" value="alpha/beta hydrolase"/>
    <property type="match status" value="1"/>
</dbReference>
<dbReference type="InterPro" id="IPR029058">
    <property type="entry name" value="AB_hydrolase_fold"/>
</dbReference>
<dbReference type="Proteomes" id="UP001074726">
    <property type="component" value="Unassembled WGS sequence"/>
</dbReference>
<dbReference type="InterPro" id="IPR000073">
    <property type="entry name" value="AB_hydrolase_1"/>
</dbReference>
<sequence length="284" mass="30490">MANTYRSAAGAEAVRDWCSAGLARWELPHSTHEVDTSHGTTHVVALGTGDGVCVYLPGTNFNAASSMTVLSQLADKCRVYAADLPGQPGLSAAQRPHPEVPGYAAWSRDLIAWVRERHEHGRIVLAGHSRGAAVALSAEPDSVQGLVLLAPAGLSEVRPSFAMLQATLPWLVRRNSAGSRRLLEYMSGPTHATDDDLVEWMTLVARTCHTTGAPGPLPDDTLLRWRGRQVLVAVGEHDVFFPVSRLRAPCRSMLGREPLVIPGAGHLVVDEEPVLVTELVASLL</sequence>
<evidence type="ECO:0000259" key="1">
    <source>
        <dbReference type="Pfam" id="PF12697"/>
    </source>
</evidence>
<comment type="caution">
    <text evidence="2">The sequence shown here is derived from an EMBL/GenBank/DDBJ whole genome shotgun (WGS) entry which is preliminary data.</text>
</comment>
<name>A0ABT4C6Q5_9ACTN</name>
<feature type="domain" description="AB hydrolase-1" evidence="1">
    <location>
        <begin position="54"/>
        <end position="276"/>
    </location>
</feature>
<dbReference type="PANTHER" id="PTHR43689">
    <property type="entry name" value="HYDROLASE"/>
    <property type="match status" value="1"/>
</dbReference>
<keyword evidence="2" id="KW-0378">Hydrolase</keyword>
<evidence type="ECO:0000313" key="3">
    <source>
        <dbReference type="Proteomes" id="UP001074726"/>
    </source>
</evidence>
<dbReference type="SUPFAM" id="SSF53474">
    <property type="entry name" value="alpha/beta-Hydrolases"/>
    <property type="match status" value="1"/>
</dbReference>
<dbReference type="EMBL" id="JAPPUX010000001">
    <property type="protein sequence ID" value="MCY4724641.1"/>
    <property type="molecule type" value="Genomic_DNA"/>
</dbReference>
<proteinExistence type="predicted"/>
<evidence type="ECO:0000313" key="2">
    <source>
        <dbReference type="EMBL" id="MCY4724641.1"/>
    </source>
</evidence>
<dbReference type="GO" id="GO:0016787">
    <property type="term" value="F:hydrolase activity"/>
    <property type="evidence" value="ECO:0007669"/>
    <property type="project" value="UniProtKB-KW"/>
</dbReference>
<dbReference type="RefSeq" id="WP_268109459.1">
    <property type="nucleotide sequence ID" value="NZ_JAPPUX010000001.1"/>
</dbReference>
<dbReference type="Pfam" id="PF12697">
    <property type="entry name" value="Abhydrolase_6"/>
    <property type="match status" value="1"/>
</dbReference>
<protein>
    <submittedName>
        <fullName evidence="2">Alpha/beta hydrolase</fullName>
    </submittedName>
</protein>
<reference evidence="2" key="1">
    <citation type="submission" date="2022-08" db="EMBL/GenBank/DDBJ databases">
        <title>Genome sequencing of Nocardioides sp. STR2.</title>
        <authorList>
            <person name="So Y."/>
        </authorList>
    </citation>
    <scope>NUCLEOTIDE SEQUENCE</scope>
    <source>
        <strain evidence="2">STR2</strain>
    </source>
</reference>
<accession>A0ABT4C6Q5</accession>
<keyword evidence="3" id="KW-1185">Reference proteome</keyword>
<gene>
    <name evidence="2" type="ORF">NYO98_00005</name>
</gene>
<dbReference type="PANTHER" id="PTHR43689:SF8">
    <property type="entry name" value="ALPHA_BETA-HYDROLASES SUPERFAMILY PROTEIN"/>
    <property type="match status" value="1"/>
</dbReference>
<organism evidence="2 3">
    <name type="scientific">Nocardioides pini</name>
    <dbReference type="NCBI Taxonomy" id="2975053"/>
    <lineage>
        <taxon>Bacteria</taxon>
        <taxon>Bacillati</taxon>
        <taxon>Actinomycetota</taxon>
        <taxon>Actinomycetes</taxon>
        <taxon>Propionibacteriales</taxon>
        <taxon>Nocardioidaceae</taxon>
        <taxon>Nocardioides</taxon>
    </lineage>
</organism>